<keyword evidence="2" id="KW-1185">Reference proteome</keyword>
<dbReference type="Pfam" id="PF12579">
    <property type="entry name" value="DUF3755"/>
    <property type="match status" value="1"/>
</dbReference>
<name>A0ABR2LQH9_9ASPA</name>
<gene>
    <name evidence="1" type="ORF">KSP40_PGU007561</name>
</gene>
<dbReference type="Proteomes" id="UP001412067">
    <property type="component" value="Unassembled WGS sequence"/>
</dbReference>
<dbReference type="PANTHER" id="PTHR14000:SF6">
    <property type="entry name" value="OS02G0631200 PROTEIN"/>
    <property type="match status" value="1"/>
</dbReference>
<reference evidence="1 2" key="1">
    <citation type="journal article" date="2022" name="Nat. Plants">
        <title>Genomes of leafy and leafless Platanthera orchids illuminate the evolution of mycoheterotrophy.</title>
        <authorList>
            <person name="Li M.H."/>
            <person name="Liu K.W."/>
            <person name="Li Z."/>
            <person name="Lu H.C."/>
            <person name="Ye Q.L."/>
            <person name="Zhang D."/>
            <person name="Wang J.Y."/>
            <person name="Li Y.F."/>
            <person name="Zhong Z.M."/>
            <person name="Liu X."/>
            <person name="Yu X."/>
            <person name="Liu D.K."/>
            <person name="Tu X.D."/>
            <person name="Liu B."/>
            <person name="Hao Y."/>
            <person name="Liao X.Y."/>
            <person name="Jiang Y.T."/>
            <person name="Sun W.H."/>
            <person name="Chen J."/>
            <person name="Chen Y.Q."/>
            <person name="Ai Y."/>
            <person name="Zhai J.W."/>
            <person name="Wu S.S."/>
            <person name="Zhou Z."/>
            <person name="Hsiao Y.Y."/>
            <person name="Wu W.L."/>
            <person name="Chen Y.Y."/>
            <person name="Lin Y.F."/>
            <person name="Hsu J.L."/>
            <person name="Li C.Y."/>
            <person name="Wang Z.W."/>
            <person name="Zhao X."/>
            <person name="Zhong W.Y."/>
            <person name="Ma X.K."/>
            <person name="Ma L."/>
            <person name="Huang J."/>
            <person name="Chen G.Z."/>
            <person name="Huang M.Z."/>
            <person name="Huang L."/>
            <person name="Peng D.H."/>
            <person name="Luo Y.B."/>
            <person name="Zou S.Q."/>
            <person name="Chen S.P."/>
            <person name="Lan S."/>
            <person name="Tsai W.C."/>
            <person name="Van de Peer Y."/>
            <person name="Liu Z.J."/>
        </authorList>
    </citation>
    <scope>NUCLEOTIDE SEQUENCE [LARGE SCALE GENOMIC DNA]</scope>
    <source>
        <strain evidence="1">Lor288</strain>
    </source>
</reference>
<protein>
    <submittedName>
        <fullName evidence="1">Uncharacterized protein</fullName>
    </submittedName>
</protein>
<dbReference type="EMBL" id="JBBWWR010000016">
    <property type="protein sequence ID" value="KAK8947768.1"/>
    <property type="molecule type" value="Genomic_DNA"/>
</dbReference>
<sequence>MAADSNVTGCGHGFDPSSDYNIRMLSFQTDVMNSTADIGSGVVCSSSGNQNPVGSFPPSGSPDIYSSAMPHCGTSFGTGHREWVRGLKHDSGLAVDWSYEEQNLLNDGLVRYAGEGPIMKYIKIAALFPNKSARDVALRIRWLVKHGIAKRHKLEEHCVGRRIKERKEKMMHSYLSRNVHMVPPSNMSFPPMMHHANIKQKIPFEVSPLDCSTQQLMDETTQILGRIANNLDLLKLHDNIDLFCHTRNNILSSLSSMSCMPGIMSQMPPLPISVNDELLYSIFPLTNQGMPYSRSSHGDFVLKQEPTGINHPL</sequence>
<proteinExistence type="predicted"/>
<accession>A0ABR2LQH9</accession>
<comment type="caution">
    <text evidence="1">The sequence shown here is derived from an EMBL/GenBank/DDBJ whole genome shotgun (WGS) entry which is preliminary data.</text>
</comment>
<organism evidence="1 2">
    <name type="scientific">Platanthera guangdongensis</name>
    <dbReference type="NCBI Taxonomy" id="2320717"/>
    <lineage>
        <taxon>Eukaryota</taxon>
        <taxon>Viridiplantae</taxon>
        <taxon>Streptophyta</taxon>
        <taxon>Embryophyta</taxon>
        <taxon>Tracheophyta</taxon>
        <taxon>Spermatophyta</taxon>
        <taxon>Magnoliopsida</taxon>
        <taxon>Liliopsida</taxon>
        <taxon>Asparagales</taxon>
        <taxon>Orchidaceae</taxon>
        <taxon>Orchidoideae</taxon>
        <taxon>Orchideae</taxon>
        <taxon>Orchidinae</taxon>
        <taxon>Platanthera</taxon>
    </lineage>
</organism>
<dbReference type="PANTHER" id="PTHR14000">
    <property type="entry name" value="FINGER CCCH DOMAIN PROTEIN, PUTATIVE (DUF3755)-RELATED"/>
    <property type="match status" value="1"/>
</dbReference>
<dbReference type="InterPro" id="IPR022228">
    <property type="entry name" value="DUF3755"/>
</dbReference>
<evidence type="ECO:0000313" key="2">
    <source>
        <dbReference type="Proteomes" id="UP001412067"/>
    </source>
</evidence>
<evidence type="ECO:0000313" key="1">
    <source>
        <dbReference type="EMBL" id="KAK8947768.1"/>
    </source>
</evidence>